<dbReference type="HAMAP" id="MF_00201">
    <property type="entry name" value="RecO"/>
    <property type="match status" value="1"/>
</dbReference>
<keyword evidence="4" id="KW-0233">DNA recombination</keyword>
<protein>
    <recommendedName>
        <fullName evidence="2">DNA repair protein RecO</fullName>
    </recommendedName>
    <alternativeName>
        <fullName evidence="6">Recombination protein O</fullName>
    </alternativeName>
</protein>
<evidence type="ECO:0000256" key="3">
    <source>
        <dbReference type="ARBA" id="ARBA00022763"/>
    </source>
</evidence>
<dbReference type="SUPFAM" id="SSF57863">
    <property type="entry name" value="ArfGap/RecO-like zinc finger"/>
    <property type="match status" value="1"/>
</dbReference>
<evidence type="ECO:0000256" key="5">
    <source>
        <dbReference type="ARBA" id="ARBA00023204"/>
    </source>
</evidence>
<dbReference type="InterPro" id="IPR012340">
    <property type="entry name" value="NA-bd_OB-fold"/>
</dbReference>
<evidence type="ECO:0000256" key="6">
    <source>
        <dbReference type="ARBA" id="ARBA00033409"/>
    </source>
</evidence>
<dbReference type="NCBIfam" id="TIGR00613">
    <property type="entry name" value="reco"/>
    <property type="match status" value="1"/>
</dbReference>
<accession>A0A381R5G1</accession>
<dbReference type="PANTHER" id="PTHR33991:SF1">
    <property type="entry name" value="DNA REPAIR PROTEIN RECO"/>
    <property type="match status" value="1"/>
</dbReference>
<evidence type="ECO:0000313" key="8">
    <source>
        <dbReference type="EMBL" id="SUZ86454.1"/>
    </source>
</evidence>
<dbReference type="InterPro" id="IPR022572">
    <property type="entry name" value="DNA_rep/recomb_RecO_N"/>
</dbReference>
<dbReference type="PANTHER" id="PTHR33991">
    <property type="entry name" value="DNA REPAIR PROTEIN RECO"/>
    <property type="match status" value="1"/>
</dbReference>
<feature type="domain" description="DNA replication/recombination mediator RecO N-terminal" evidence="7">
    <location>
        <begin position="1"/>
        <end position="78"/>
    </location>
</feature>
<evidence type="ECO:0000256" key="2">
    <source>
        <dbReference type="ARBA" id="ARBA00021310"/>
    </source>
</evidence>
<keyword evidence="3" id="KW-0227">DNA damage</keyword>
<evidence type="ECO:0000259" key="7">
    <source>
        <dbReference type="Pfam" id="PF11967"/>
    </source>
</evidence>
<dbReference type="Pfam" id="PF02565">
    <property type="entry name" value="RecO_C"/>
    <property type="match status" value="1"/>
</dbReference>
<dbReference type="Gene3D" id="1.20.1440.120">
    <property type="entry name" value="Recombination protein O, C-terminal domain"/>
    <property type="match status" value="1"/>
</dbReference>
<dbReference type="AlphaFoldDB" id="A0A381R5G1"/>
<comment type="similarity">
    <text evidence="1">Belongs to the RecO family.</text>
</comment>
<gene>
    <name evidence="8" type="ORF">METZ01_LOCUS39308</name>
</gene>
<sequence>MIVHTPVIVLKSFSYGDTSLIARCFSRDYGKINLIVKGARSKRSPKSAQFQPLSYVDVIYRNKPNRELQVLSKVNFRESWPRILQDLRSVTLSMAILEMTEKTLSEEDPHPGLFNTLADVLRAFNEKKADPNILFWFYECALLTHLGFRPNLDQRELPGIVLPDPNSGPNSGIILAGLLAENIHDLPAELVTPEDRQIISNYLWILMRYHFDGLAKIRSMAVVRQILADS</sequence>
<dbReference type="EMBL" id="UINC01001682">
    <property type="protein sequence ID" value="SUZ86454.1"/>
    <property type="molecule type" value="Genomic_DNA"/>
</dbReference>
<dbReference type="InterPro" id="IPR003717">
    <property type="entry name" value="RecO"/>
</dbReference>
<dbReference type="GO" id="GO:0006310">
    <property type="term" value="P:DNA recombination"/>
    <property type="evidence" value="ECO:0007669"/>
    <property type="project" value="UniProtKB-KW"/>
</dbReference>
<reference evidence="8" key="1">
    <citation type="submission" date="2018-05" db="EMBL/GenBank/DDBJ databases">
        <authorList>
            <person name="Lanie J.A."/>
            <person name="Ng W.-L."/>
            <person name="Kazmierczak K.M."/>
            <person name="Andrzejewski T.M."/>
            <person name="Davidsen T.M."/>
            <person name="Wayne K.J."/>
            <person name="Tettelin H."/>
            <person name="Glass J.I."/>
            <person name="Rusch D."/>
            <person name="Podicherti R."/>
            <person name="Tsui H.-C.T."/>
            <person name="Winkler M.E."/>
        </authorList>
    </citation>
    <scope>NUCLEOTIDE SEQUENCE</scope>
</reference>
<dbReference type="InterPro" id="IPR037278">
    <property type="entry name" value="ARFGAP/RecO"/>
</dbReference>
<evidence type="ECO:0000256" key="4">
    <source>
        <dbReference type="ARBA" id="ARBA00023172"/>
    </source>
</evidence>
<name>A0A381R5G1_9ZZZZ</name>
<evidence type="ECO:0000256" key="1">
    <source>
        <dbReference type="ARBA" id="ARBA00007452"/>
    </source>
</evidence>
<dbReference type="Pfam" id="PF11967">
    <property type="entry name" value="RecO_N"/>
    <property type="match status" value="1"/>
</dbReference>
<organism evidence="8">
    <name type="scientific">marine metagenome</name>
    <dbReference type="NCBI Taxonomy" id="408172"/>
    <lineage>
        <taxon>unclassified sequences</taxon>
        <taxon>metagenomes</taxon>
        <taxon>ecological metagenomes</taxon>
    </lineage>
</organism>
<keyword evidence="5" id="KW-0234">DNA repair</keyword>
<dbReference type="SUPFAM" id="SSF50249">
    <property type="entry name" value="Nucleic acid-binding proteins"/>
    <property type="match status" value="1"/>
</dbReference>
<dbReference type="GO" id="GO:0006302">
    <property type="term" value="P:double-strand break repair"/>
    <property type="evidence" value="ECO:0007669"/>
    <property type="project" value="TreeGrafter"/>
</dbReference>
<dbReference type="GO" id="GO:0043590">
    <property type="term" value="C:bacterial nucleoid"/>
    <property type="evidence" value="ECO:0007669"/>
    <property type="project" value="TreeGrafter"/>
</dbReference>
<dbReference type="Gene3D" id="2.40.50.140">
    <property type="entry name" value="Nucleic acid-binding proteins"/>
    <property type="match status" value="1"/>
</dbReference>
<proteinExistence type="inferred from homology"/>
<dbReference type="InterPro" id="IPR042242">
    <property type="entry name" value="RecO_C"/>
</dbReference>